<feature type="transmembrane region" description="Helical" evidence="1">
    <location>
        <begin position="35"/>
        <end position="53"/>
    </location>
</feature>
<dbReference type="OrthoDB" id="5569826at2"/>
<dbReference type="Pfam" id="PF09842">
    <property type="entry name" value="DUF2069"/>
    <property type="match status" value="1"/>
</dbReference>
<keyword evidence="1" id="KW-0472">Membrane</keyword>
<dbReference type="Proteomes" id="UP000175691">
    <property type="component" value="Unassembled WGS sequence"/>
</dbReference>
<protein>
    <recommendedName>
        <fullName evidence="4">DUF2069 domain-containing protein</fullName>
    </recommendedName>
</protein>
<comment type="caution">
    <text evidence="2">The sequence shown here is derived from an EMBL/GenBank/DDBJ whole genome shotgun (WGS) entry which is preliminary data.</text>
</comment>
<proteinExistence type="predicted"/>
<keyword evidence="1" id="KW-0812">Transmembrane</keyword>
<reference evidence="2 3" key="1">
    <citation type="submission" date="2016-08" db="EMBL/GenBank/DDBJ databases">
        <authorList>
            <person name="Seilhamer J.J."/>
        </authorList>
    </citation>
    <scope>NUCLEOTIDE SEQUENCE [LARGE SCALE GENOMIC DNA]</scope>
    <source>
        <strain evidence="2 3">KCTC 42603</strain>
    </source>
</reference>
<accession>A0A1E7Z5S9</accession>
<feature type="transmembrane region" description="Helical" evidence="1">
    <location>
        <begin position="89"/>
        <end position="110"/>
    </location>
</feature>
<evidence type="ECO:0008006" key="4">
    <source>
        <dbReference type="Google" id="ProtNLM"/>
    </source>
</evidence>
<keyword evidence="1" id="KW-1133">Transmembrane helix</keyword>
<feature type="transmembrane region" description="Helical" evidence="1">
    <location>
        <begin position="65"/>
        <end position="83"/>
    </location>
</feature>
<gene>
    <name evidence="2" type="ORF">BFC18_01095</name>
</gene>
<evidence type="ECO:0000313" key="2">
    <source>
        <dbReference type="EMBL" id="OFC68744.1"/>
    </source>
</evidence>
<evidence type="ECO:0000313" key="3">
    <source>
        <dbReference type="Proteomes" id="UP000175691"/>
    </source>
</evidence>
<name>A0A1E7Z5S9_9ALTE</name>
<organism evidence="2 3">
    <name type="scientific">Alteromonas confluentis</name>
    <dbReference type="NCBI Taxonomy" id="1656094"/>
    <lineage>
        <taxon>Bacteria</taxon>
        <taxon>Pseudomonadati</taxon>
        <taxon>Pseudomonadota</taxon>
        <taxon>Gammaproteobacteria</taxon>
        <taxon>Alteromonadales</taxon>
        <taxon>Alteromonadaceae</taxon>
        <taxon>Alteromonas/Salinimonas group</taxon>
        <taxon>Alteromonas</taxon>
    </lineage>
</organism>
<dbReference type="InterPro" id="IPR018643">
    <property type="entry name" value="DUF2069_membrane"/>
</dbReference>
<dbReference type="STRING" id="1656094.BFC18_01095"/>
<dbReference type="RefSeq" id="WP_070127785.1">
    <property type="nucleotide sequence ID" value="NZ_MDHN01000045.1"/>
</dbReference>
<feature type="transmembrane region" description="Helical" evidence="1">
    <location>
        <begin position="7"/>
        <end position="29"/>
    </location>
</feature>
<dbReference type="AlphaFoldDB" id="A0A1E7Z5S9"/>
<evidence type="ECO:0000256" key="1">
    <source>
        <dbReference type="SAM" id="Phobius"/>
    </source>
</evidence>
<keyword evidence="3" id="KW-1185">Reference proteome</keyword>
<dbReference type="EMBL" id="MDHN01000045">
    <property type="protein sequence ID" value="OFC68744.1"/>
    <property type="molecule type" value="Genomic_DNA"/>
</dbReference>
<sequence>MSSKTRTFRYLALSCHLMLLAWVTLWQFTLVNERVYSTTFIAIVYILPLLLPLRGVIAGKPYTHAWANFIVLFYVIHGFTAGYAAPDELAYAVIELVLATGMFIGCSAFARMRGRELGMGLKKLKDVMQEEKDRFENHS</sequence>